<dbReference type="GO" id="GO:0003723">
    <property type="term" value="F:RNA binding"/>
    <property type="evidence" value="ECO:0007669"/>
    <property type="project" value="InterPro"/>
</dbReference>
<evidence type="ECO:0000256" key="4">
    <source>
        <dbReference type="HAMAP-Rule" id="MF_00171"/>
    </source>
</evidence>
<keyword evidence="3 4" id="KW-0413">Isomerase</keyword>
<dbReference type="OrthoDB" id="9811823at2"/>
<dbReference type="InterPro" id="IPR001406">
    <property type="entry name" value="PsdUridine_synth_TruA"/>
</dbReference>
<keyword evidence="11" id="KW-1185">Reference proteome</keyword>
<dbReference type="SUPFAM" id="SSF55120">
    <property type="entry name" value="Pseudouridine synthase"/>
    <property type="match status" value="1"/>
</dbReference>
<dbReference type="Proteomes" id="UP000254156">
    <property type="component" value="Unassembled WGS sequence"/>
</dbReference>
<dbReference type="InterPro" id="IPR020095">
    <property type="entry name" value="PsdUridine_synth_TruA_C"/>
</dbReference>
<dbReference type="Gene3D" id="3.30.70.660">
    <property type="entry name" value="Pseudouridine synthase I, catalytic domain, C-terminal subdomain"/>
    <property type="match status" value="1"/>
</dbReference>
<comment type="subunit">
    <text evidence="4">Homodimer.</text>
</comment>
<comment type="function">
    <text evidence="4">Formation of pseudouridine at positions 38, 39 and 40 in the anticodon stem and loop of transfer RNAs.</text>
</comment>
<comment type="similarity">
    <text evidence="1 4 7">Belongs to the tRNA pseudouridine synthase TruA family.</text>
</comment>
<evidence type="ECO:0000313" key="9">
    <source>
        <dbReference type="EMBL" id="KGN75657.1"/>
    </source>
</evidence>
<dbReference type="CDD" id="cd02570">
    <property type="entry name" value="PseudoU_synth_EcTruA"/>
    <property type="match status" value="1"/>
</dbReference>
<accession>A0A0A2EDD6</accession>
<name>A0A0A2EDD6_9PORP</name>
<dbReference type="AlphaFoldDB" id="A0A0A2EDD6"/>
<evidence type="ECO:0000259" key="8">
    <source>
        <dbReference type="Pfam" id="PF01416"/>
    </source>
</evidence>
<evidence type="ECO:0000256" key="3">
    <source>
        <dbReference type="ARBA" id="ARBA00023235"/>
    </source>
</evidence>
<dbReference type="NCBIfam" id="TIGR00071">
    <property type="entry name" value="hisT_truA"/>
    <property type="match status" value="1"/>
</dbReference>
<dbReference type="PIRSF" id="PIRSF001430">
    <property type="entry name" value="tRNA_psdUrid_synth"/>
    <property type="match status" value="1"/>
</dbReference>
<evidence type="ECO:0000256" key="2">
    <source>
        <dbReference type="ARBA" id="ARBA00022694"/>
    </source>
</evidence>
<evidence type="ECO:0000313" key="11">
    <source>
        <dbReference type="Proteomes" id="UP000030103"/>
    </source>
</evidence>
<evidence type="ECO:0000256" key="5">
    <source>
        <dbReference type="PIRSR" id="PIRSR001430-1"/>
    </source>
</evidence>
<protein>
    <recommendedName>
        <fullName evidence="4">tRNA pseudouridine synthase A</fullName>
        <ecNumber evidence="4">5.4.99.12</ecNumber>
    </recommendedName>
    <alternativeName>
        <fullName evidence="4">tRNA pseudouridine(38-40) synthase</fullName>
    </alternativeName>
    <alternativeName>
        <fullName evidence="4">tRNA pseudouridylate synthase I</fullName>
    </alternativeName>
    <alternativeName>
        <fullName evidence="4">tRNA-uridine isomerase I</fullName>
    </alternativeName>
</protein>
<gene>
    <name evidence="4 10" type="primary">truA</name>
    <name evidence="9" type="ORF">HQ47_01610</name>
    <name evidence="10" type="ORF">NCTC11632_01069</name>
</gene>
<dbReference type="Gene3D" id="3.30.70.580">
    <property type="entry name" value="Pseudouridine synthase I, catalytic domain, N-terminal subdomain"/>
    <property type="match status" value="1"/>
</dbReference>
<feature type="active site" description="Nucleophile" evidence="4 5">
    <location>
        <position position="51"/>
    </location>
</feature>
<dbReference type="HAMAP" id="MF_00171">
    <property type="entry name" value="TruA"/>
    <property type="match status" value="1"/>
</dbReference>
<dbReference type="STRING" id="28115.HQ47_01610"/>
<sequence length="250" mass="28545">MRYFIYLSYDGTDYSGWQTQPNAVTVQEVIEKALSLMLRQPVAIVGAGRTDAGVHARSMVAHVDLPLSPDEIQPLLQRLNGYLPPDIAIHCFKPVTDEAHARFDALWRTYHYYISEAKDPFDYRFSLRTHAPLDFELMNRAAALLLEHEDFTSFSKMHTDVKTNLCKVKEARWIWHQEEGKGCFSISANRFLRGMVRAIVGTLLPLGRGKLSIEQFEYIIKAQDRSLAGSAAPPQGLFMEYIEYPQSIFL</sequence>
<dbReference type="FunFam" id="3.30.70.580:FF:000001">
    <property type="entry name" value="tRNA pseudouridine synthase A"/>
    <property type="match status" value="1"/>
</dbReference>
<dbReference type="EMBL" id="JRFA01000004">
    <property type="protein sequence ID" value="KGN75657.1"/>
    <property type="molecule type" value="Genomic_DNA"/>
</dbReference>
<dbReference type="Pfam" id="PF01416">
    <property type="entry name" value="PseudoU_synth_1"/>
    <property type="match status" value="2"/>
</dbReference>
<organism evidence="9 11">
    <name type="scientific">Porphyromonas macacae</name>
    <dbReference type="NCBI Taxonomy" id="28115"/>
    <lineage>
        <taxon>Bacteria</taxon>
        <taxon>Pseudomonadati</taxon>
        <taxon>Bacteroidota</taxon>
        <taxon>Bacteroidia</taxon>
        <taxon>Bacteroidales</taxon>
        <taxon>Porphyromonadaceae</taxon>
        <taxon>Porphyromonas</taxon>
    </lineage>
</organism>
<dbReference type="EMBL" id="UGTF01000002">
    <property type="protein sequence ID" value="SUB88979.1"/>
    <property type="molecule type" value="Genomic_DNA"/>
</dbReference>
<evidence type="ECO:0000313" key="12">
    <source>
        <dbReference type="Proteomes" id="UP000254156"/>
    </source>
</evidence>
<reference evidence="9 11" key="1">
    <citation type="submission" date="2014-09" db="EMBL/GenBank/DDBJ databases">
        <title>Draft Genome Sequence of Porphyromonas macacae COT-192_OH2859.</title>
        <authorList>
            <person name="Wallis C."/>
            <person name="Deusch O."/>
            <person name="O'Flynn C."/>
            <person name="Davis I."/>
            <person name="Horsfall A."/>
            <person name="Kirkwood N."/>
            <person name="Harris S."/>
            <person name="Eisen J.A."/>
            <person name="Coil D.A."/>
            <person name="Darling A.E."/>
            <person name="Jospin G."/>
            <person name="Alexiev A."/>
        </authorList>
    </citation>
    <scope>NUCLEOTIDE SEQUENCE [LARGE SCALE GENOMIC DNA]</scope>
    <source>
        <strain evidence="11">COT-192 OH2859</strain>
        <strain evidence="9">COT-192_OH2859</strain>
    </source>
</reference>
<dbReference type="InterPro" id="IPR020094">
    <property type="entry name" value="TruA/RsuA/RluB/E/F_N"/>
</dbReference>
<reference evidence="10 12" key="2">
    <citation type="submission" date="2018-06" db="EMBL/GenBank/DDBJ databases">
        <authorList>
            <consortium name="Pathogen Informatics"/>
            <person name="Doyle S."/>
        </authorList>
    </citation>
    <scope>NUCLEOTIDE SEQUENCE [LARGE SCALE GENOMIC DNA]</scope>
    <source>
        <strain evidence="10 12">NCTC11632</strain>
    </source>
</reference>
<dbReference type="PANTHER" id="PTHR11142">
    <property type="entry name" value="PSEUDOURIDYLATE SYNTHASE"/>
    <property type="match status" value="1"/>
</dbReference>
<keyword evidence="2 4" id="KW-0819">tRNA processing</keyword>
<feature type="domain" description="Pseudouridine synthase I TruA alpha/beta" evidence="8">
    <location>
        <begin position="8"/>
        <end position="104"/>
    </location>
</feature>
<evidence type="ECO:0000256" key="7">
    <source>
        <dbReference type="RuleBase" id="RU003792"/>
    </source>
</evidence>
<dbReference type="Proteomes" id="UP000030103">
    <property type="component" value="Unassembled WGS sequence"/>
</dbReference>
<proteinExistence type="inferred from homology"/>
<dbReference type="InterPro" id="IPR020097">
    <property type="entry name" value="PsdUridine_synth_TruA_a/b_dom"/>
</dbReference>
<evidence type="ECO:0000313" key="10">
    <source>
        <dbReference type="EMBL" id="SUB88979.1"/>
    </source>
</evidence>
<feature type="binding site" evidence="4 6">
    <location>
        <position position="110"/>
    </location>
    <ligand>
        <name>substrate</name>
    </ligand>
</feature>
<dbReference type="GO" id="GO:0031119">
    <property type="term" value="P:tRNA pseudouridine synthesis"/>
    <property type="evidence" value="ECO:0007669"/>
    <property type="project" value="UniProtKB-UniRule"/>
</dbReference>
<feature type="domain" description="Pseudouridine synthase I TruA alpha/beta" evidence="8">
    <location>
        <begin position="141"/>
        <end position="245"/>
    </location>
</feature>
<comment type="catalytic activity">
    <reaction evidence="4 7">
        <text>uridine(38/39/40) in tRNA = pseudouridine(38/39/40) in tRNA</text>
        <dbReference type="Rhea" id="RHEA:22376"/>
        <dbReference type="Rhea" id="RHEA-COMP:10085"/>
        <dbReference type="Rhea" id="RHEA-COMP:10087"/>
        <dbReference type="ChEBI" id="CHEBI:65314"/>
        <dbReference type="ChEBI" id="CHEBI:65315"/>
        <dbReference type="EC" id="5.4.99.12"/>
    </reaction>
</comment>
<dbReference type="GO" id="GO:0160147">
    <property type="term" value="F:tRNA pseudouridine(38-40) synthase activity"/>
    <property type="evidence" value="ECO:0007669"/>
    <property type="project" value="UniProtKB-EC"/>
</dbReference>
<dbReference type="eggNOG" id="COG0101">
    <property type="taxonomic scope" value="Bacteria"/>
</dbReference>
<dbReference type="InterPro" id="IPR020103">
    <property type="entry name" value="PsdUridine_synth_cat_dom_sf"/>
</dbReference>
<evidence type="ECO:0000256" key="1">
    <source>
        <dbReference type="ARBA" id="ARBA00009375"/>
    </source>
</evidence>
<dbReference type="PANTHER" id="PTHR11142:SF0">
    <property type="entry name" value="TRNA PSEUDOURIDINE SYNTHASE-LIKE 1"/>
    <property type="match status" value="1"/>
</dbReference>
<evidence type="ECO:0000256" key="6">
    <source>
        <dbReference type="PIRSR" id="PIRSR001430-2"/>
    </source>
</evidence>
<dbReference type="EC" id="5.4.99.12" evidence="4"/>
<dbReference type="RefSeq" id="WP_025003608.1">
    <property type="nucleotide sequence ID" value="NZ_JRFA01000004.1"/>
</dbReference>
<comment type="caution">
    <text evidence="4">Lacks conserved residue(s) required for the propagation of feature annotation.</text>
</comment>